<dbReference type="OrthoDB" id="407275at2759"/>
<reference evidence="3" key="1">
    <citation type="submission" date="2014-04" db="EMBL/GenBank/DDBJ databases">
        <title>Evolutionary Origins and Diversification of the Mycorrhizal Mutualists.</title>
        <authorList>
            <consortium name="DOE Joint Genome Institute"/>
            <consortium name="Mycorrhizal Genomics Consortium"/>
            <person name="Kohler A."/>
            <person name="Kuo A."/>
            <person name="Nagy L.G."/>
            <person name="Floudas D."/>
            <person name="Copeland A."/>
            <person name="Barry K.W."/>
            <person name="Cichocki N."/>
            <person name="Veneault-Fourrey C."/>
            <person name="LaButti K."/>
            <person name="Lindquist E.A."/>
            <person name="Lipzen A."/>
            <person name="Lundell T."/>
            <person name="Morin E."/>
            <person name="Murat C."/>
            <person name="Riley R."/>
            <person name="Ohm R."/>
            <person name="Sun H."/>
            <person name="Tunlid A."/>
            <person name="Henrissat B."/>
            <person name="Grigoriev I.V."/>
            <person name="Hibbett D.S."/>
            <person name="Martin F."/>
        </authorList>
    </citation>
    <scope>NUCLEOTIDE SEQUENCE [LARGE SCALE GENOMIC DNA]</scope>
    <source>
        <strain evidence="3">FD-334 SS-4</strain>
    </source>
</reference>
<feature type="signal peptide" evidence="1">
    <location>
        <begin position="1"/>
        <end position="27"/>
    </location>
</feature>
<dbReference type="Proteomes" id="UP000054270">
    <property type="component" value="Unassembled WGS sequence"/>
</dbReference>
<dbReference type="SUPFAM" id="SSF56176">
    <property type="entry name" value="FAD-binding/transporter-associated domain-like"/>
    <property type="match status" value="1"/>
</dbReference>
<dbReference type="GO" id="GO:0050660">
    <property type="term" value="F:flavin adenine dinucleotide binding"/>
    <property type="evidence" value="ECO:0007669"/>
    <property type="project" value="InterPro"/>
</dbReference>
<gene>
    <name evidence="2" type="ORF">HYPSUDRAFT_39906</name>
</gene>
<dbReference type="InterPro" id="IPR016167">
    <property type="entry name" value="FAD-bd_PCMH_sub1"/>
</dbReference>
<dbReference type="EMBL" id="KN817543">
    <property type="protein sequence ID" value="KJA23451.1"/>
    <property type="molecule type" value="Genomic_DNA"/>
</dbReference>
<organism evidence="2 3">
    <name type="scientific">Hypholoma sublateritium (strain FD-334 SS-4)</name>
    <dbReference type="NCBI Taxonomy" id="945553"/>
    <lineage>
        <taxon>Eukaryota</taxon>
        <taxon>Fungi</taxon>
        <taxon>Dikarya</taxon>
        <taxon>Basidiomycota</taxon>
        <taxon>Agaricomycotina</taxon>
        <taxon>Agaricomycetes</taxon>
        <taxon>Agaricomycetidae</taxon>
        <taxon>Agaricales</taxon>
        <taxon>Agaricineae</taxon>
        <taxon>Strophariaceae</taxon>
        <taxon>Hypholoma</taxon>
    </lineage>
</organism>
<name>A0A0D2P423_HYPSF</name>
<feature type="chain" id="PRO_5002248239" evidence="1">
    <location>
        <begin position="28"/>
        <end position="108"/>
    </location>
</feature>
<dbReference type="InterPro" id="IPR036318">
    <property type="entry name" value="FAD-bd_PCMH-like_sf"/>
</dbReference>
<protein>
    <submittedName>
        <fullName evidence="2">Uncharacterized protein</fullName>
    </submittedName>
</protein>
<evidence type="ECO:0000313" key="3">
    <source>
        <dbReference type="Proteomes" id="UP000054270"/>
    </source>
</evidence>
<evidence type="ECO:0000313" key="2">
    <source>
        <dbReference type="EMBL" id="KJA23451.1"/>
    </source>
</evidence>
<sequence>MTVLSLLEFPMLPLLALCLWLVTVGGAQDLKSLFETQQPGFNVSLVLPGDPTYTNASKPFNLRFDFEPAGIAFPTTVQEVSEIVKLGQLVNHQVVARSGGVVDRHHPR</sequence>
<proteinExistence type="predicted"/>
<keyword evidence="1" id="KW-0732">Signal</keyword>
<dbReference type="STRING" id="945553.A0A0D2P423"/>
<dbReference type="Gene3D" id="3.30.43.10">
    <property type="entry name" value="Uridine Diphospho-n-acetylenolpyruvylglucosamine Reductase, domain 2"/>
    <property type="match status" value="1"/>
</dbReference>
<keyword evidence="3" id="KW-1185">Reference proteome</keyword>
<evidence type="ECO:0000256" key="1">
    <source>
        <dbReference type="SAM" id="SignalP"/>
    </source>
</evidence>
<accession>A0A0D2P423</accession>
<dbReference type="AlphaFoldDB" id="A0A0D2P423"/>